<protein>
    <recommendedName>
        <fullName evidence="8">PQ-loop-domain-containing protein</fullName>
    </recommendedName>
</protein>
<keyword evidence="4 5" id="KW-0472">Membrane</keyword>
<reference evidence="7" key="1">
    <citation type="submission" date="2024-06" db="EMBL/GenBank/DDBJ databases">
        <title>Multi-omics analyses provide insights into the biosynthesis of the anticancer antibiotic pleurotin in Hohenbuehelia grisea.</title>
        <authorList>
            <person name="Weaver J.A."/>
            <person name="Alberti F."/>
        </authorList>
    </citation>
    <scope>NUCLEOTIDE SEQUENCE [LARGE SCALE GENOMIC DNA]</scope>
    <source>
        <strain evidence="7">T-177</strain>
    </source>
</reference>
<keyword evidence="7" id="KW-1185">Reference proteome</keyword>
<evidence type="ECO:0000256" key="1">
    <source>
        <dbReference type="ARBA" id="ARBA00004141"/>
    </source>
</evidence>
<sequence length="265" mass="28939">MVANRVAENVLGTIGTVLWTAQLLPQVWKSWREKSTEGFSHWLVLLWGLSAGFLGIYVIVQDLNIPLIIQPQLFGFLSIISWGQCLYYGLKWSRLRSTIAVLCVLSFIGGFEAGMVFALKSAYDHGNSAPVKAFGVLNTVLLSLALFPQYWEIYKHGEVIGISIPFIFIDMMGGIFSDLSLAFKETFDVYAGVAYTLVVILDAVIIVSAVVLNPRAKRRRANAASPGTALNESISTQPETLTTSISASEIRCASVAAPAALKEYP</sequence>
<dbReference type="PANTHER" id="PTHR16201">
    <property type="entry name" value="SEVEN TRANSMEMBRANE PROTEIN 1-RELATED"/>
    <property type="match status" value="1"/>
</dbReference>
<evidence type="ECO:0000256" key="5">
    <source>
        <dbReference type="SAM" id="Phobius"/>
    </source>
</evidence>
<evidence type="ECO:0000313" key="7">
    <source>
        <dbReference type="Proteomes" id="UP001556367"/>
    </source>
</evidence>
<evidence type="ECO:0000256" key="3">
    <source>
        <dbReference type="ARBA" id="ARBA00022989"/>
    </source>
</evidence>
<keyword evidence="3 5" id="KW-1133">Transmembrane helix</keyword>
<evidence type="ECO:0000313" key="6">
    <source>
        <dbReference type="EMBL" id="KAL0953392.1"/>
    </source>
</evidence>
<dbReference type="InterPro" id="IPR006603">
    <property type="entry name" value="PQ-loop_rpt"/>
</dbReference>
<feature type="transmembrane region" description="Helical" evidence="5">
    <location>
        <begin position="99"/>
        <end position="123"/>
    </location>
</feature>
<evidence type="ECO:0000256" key="4">
    <source>
        <dbReference type="ARBA" id="ARBA00023136"/>
    </source>
</evidence>
<name>A0ABR3JCW4_9AGAR</name>
<feature type="transmembrane region" description="Helical" evidence="5">
    <location>
        <begin position="39"/>
        <end position="60"/>
    </location>
</feature>
<dbReference type="Pfam" id="PF04193">
    <property type="entry name" value="PQ-loop"/>
    <property type="match status" value="2"/>
</dbReference>
<keyword evidence="2 5" id="KW-0812">Transmembrane</keyword>
<dbReference type="PANTHER" id="PTHR16201:SF37">
    <property type="entry name" value="PQ-LOOP REPEAT-CONTAINING PROTEIN"/>
    <property type="match status" value="1"/>
</dbReference>
<dbReference type="Gene3D" id="1.20.1280.290">
    <property type="match status" value="2"/>
</dbReference>
<dbReference type="EMBL" id="JASNQZ010000008">
    <property type="protein sequence ID" value="KAL0953392.1"/>
    <property type="molecule type" value="Genomic_DNA"/>
</dbReference>
<proteinExistence type="predicted"/>
<dbReference type="SMART" id="SM00679">
    <property type="entry name" value="CTNS"/>
    <property type="match status" value="2"/>
</dbReference>
<accession>A0ABR3JCW4</accession>
<feature type="transmembrane region" description="Helical" evidence="5">
    <location>
        <begin position="72"/>
        <end position="90"/>
    </location>
</feature>
<dbReference type="Proteomes" id="UP001556367">
    <property type="component" value="Unassembled WGS sequence"/>
</dbReference>
<evidence type="ECO:0008006" key="8">
    <source>
        <dbReference type="Google" id="ProtNLM"/>
    </source>
</evidence>
<comment type="subcellular location">
    <subcellularLocation>
        <location evidence="1">Membrane</location>
        <topology evidence="1">Multi-pass membrane protein</topology>
    </subcellularLocation>
</comment>
<feature type="transmembrane region" description="Helical" evidence="5">
    <location>
        <begin position="189"/>
        <end position="212"/>
    </location>
</feature>
<gene>
    <name evidence="6" type="ORF">HGRIS_004631</name>
</gene>
<feature type="transmembrane region" description="Helical" evidence="5">
    <location>
        <begin position="159"/>
        <end position="177"/>
    </location>
</feature>
<organism evidence="6 7">
    <name type="scientific">Hohenbuehelia grisea</name>
    <dbReference type="NCBI Taxonomy" id="104357"/>
    <lineage>
        <taxon>Eukaryota</taxon>
        <taxon>Fungi</taxon>
        <taxon>Dikarya</taxon>
        <taxon>Basidiomycota</taxon>
        <taxon>Agaricomycotina</taxon>
        <taxon>Agaricomycetes</taxon>
        <taxon>Agaricomycetidae</taxon>
        <taxon>Agaricales</taxon>
        <taxon>Pleurotineae</taxon>
        <taxon>Pleurotaceae</taxon>
        <taxon>Hohenbuehelia</taxon>
    </lineage>
</organism>
<comment type="caution">
    <text evidence="6">The sequence shown here is derived from an EMBL/GenBank/DDBJ whole genome shotgun (WGS) entry which is preliminary data.</text>
</comment>
<feature type="transmembrane region" description="Helical" evidence="5">
    <location>
        <begin position="129"/>
        <end position="147"/>
    </location>
</feature>
<dbReference type="InterPro" id="IPR051415">
    <property type="entry name" value="LAAT-1"/>
</dbReference>
<evidence type="ECO:0000256" key="2">
    <source>
        <dbReference type="ARBA" id="ARBA00022692"/>
    </source>
</evidence>